<reference evidence="2 3" key="1">
    <citation type="journal article" date="2007" name="Archaea">
        <title>The genome of Hyperthermus butylicus: a sulfur-reducing, peptide fermenting, neutrophilic Crenarchaeote growing up to 108 degrees C.</title>
        <authorList>
            <person name="Brugger K."/>
            <person name="Chen L."/>
            <person name="Stark M."/>
            <person name="Zibat A."/>
            <person name="Redder P."/>
            <person name="Ruepp A."/>
            <person name="Awayez M."/>
            <person name="She Q."/>
            <person name="Garrett R.A."/>
            <person name="Klenk H.P."/>
        </authorList>
    </citation>
    <scope>NUCLEOTIDE SEQUENCE [LARGE SCALE GENOMIC DNA]</scope>
    <source>
        <strain evidence="3">DSM 5456 / JCM 9403 / PLM1-5</strain>
    </source>
</reference>
<dbReference type="Proteomes" id="UP000002593">
    <property type="component" value="Chromosome"/>
</dbReference>
<dbReference type="InterPro" id="IPR007159">
    <property type="entry name" value="SpoVT-AbrB_dom"/>
</dbReference>
<organism evidence="2 3">
    <name type="scientific">Hyperthermus butylicus (strain DSM 5456 / JCM 9403 / PLM1-5)</name>
    <dbReference type="NCBI Taxonomy" id="415426"/>
    <lineage>
        <taxon>Archaea</taxon>
        <taxon>Thermoproteota</taxon>
        <taxon>Thermoprotei</taxon>
        <taxon>Desulfurococcales</taxon>
        <taxon>Pyrodictiaceae</taxon>
        <taxon>Hyperthermus</taxon>
    </lineage>
</organism>
<sequence length="85" mass="9800">MEIIARVDKKGRVLIPSEIRFQLGIRNAVKIRVENNKLIIEPVKDPIEAPASTVPKGTHDVEAEINELRQTAAREAMQRLRERWF</sequence>
<gene>
    <name evidence="2" type="ordered locus">Hbut_1533</name>
</gene>
<dbReference type="eggNOG" id="arCOG00823">
    <property type="taxonomic scope" value="Archaea"/>
</dbReference>
<dbReference type="GO" id="GO:0003677">
    <property type="term" value="F:DNA binding"/>
    <property type="evidence" value="ECO:0007669"/>
    <property type="project" value="InterPro"/>
</dbReference>
<dbReference type="HOGENOM" id="CLU_2534810_0_0_2"/>
<protein>
    <recommendedName>
        <fullName evidence="1">SpoVT-AbrB domain-containing protein</fullName>
    </recommendedName>
</protein>
<dbReference type="KEGG" id="hbu:Hbut_1533"/>
<dbReference type="AlphaFoldDB" id="A2BMZ4"/>
<keyword evidence="3" id="KW-1185">Reference proteome</keyword>
<dbReference type="EMBL" id="CP000493">
    <property type="protein sequence ID" value="ABM81355.1"/>
    <property type="molecule type" value="Genomic_DNA"/>
</dbReference>
<evidence type="ECO:0000259" key="1">
    <source>
        <dbReference type="PROSITE" id="PS51740"/>
    </source>
</evidence>
<name>A2BMZ4_HYPBU</name>
<dbReference type="InterPro" id="IPR037914">
    <property type="entry name" value="SpoVT-AbrB_sf"/>
</dbReference>
<evidence type="ECO:0000313" key="3">
    <source>
        <dbReference type="Proteomes" id="UP000002593"/>
    </source>
</evidence>
<dbReference type="PROSITE" id="PS51740">
    <property type="entry name" value="SPOVT_ABRB"/>
    <property type="match status" value="1"/>
</dbReference>
<evidence type="ECO:0000313" key="2">
    <source>
        <dbReference type="EMBL" id="ABM81355.1"/>
    </source>
</evidence>
<dbReference type="SMART" id="SM00966">
    <property type="entry name" value="SpoVT_AbrB"/>
    <property type="match status" value="1"/>
</dbReference>
<dbReference type="Gene3D" id="2.10.260.10">
    <property type="match status" value="1"/>
</dbReference>
<dbReference type="Pfam" id="PF04014">
    <property type="entry name" value="MazE_antitoxin"/>
    <property type="match status" value="1"/>
</dbReference>
<dbReference type="EnsemblBacteria" id="ABM81355">
    <property type="protein sequence ID" value="ABM81355"/>
    <property type="gene ID" value="Hbut_1533"/>
</dbReference>
<dbReference type="RefSeq" id="WP_011822673.1">
    <property type="nucleotide sequence ID" value="NC_008818.1"/>
</dbReference>
<dbReference type="NCBIfam" id="TIGR01439">
    <property type="entry name" value="lp_hng_hel_AbrB"/>
    <property type="match status" value="1"/>
</dbReference>
<proteinExistence type="predicted"/>
<dbReference type="SUPFAM" id="SSF89447">
    <property type="entry name" value="AbrB/MazE/MraZ-like"/>
    <property type="match status" value="1"/>
</dbReference>
<feature type="domain" description="SpoVT-AbrB" evidence="1">
    <location>
        <begin position="2"/>
        <end position="45"/>
    </location>
</feature>
<accession>A2BMZ4</accession>
<dbReference type="GeneID" id="4781747"/>